<proteinExistence type="predicted"/>
<dbReference type="CDD" id="cd00371">
    <property type="entry name" value="HMA"/>
    <property type="match status" value="1"/>
</dbReference>
<dbReference type="Gene3D" id="3.30.70.100">
    <property type="match status" value="1"/>
</dbReference>
<dbReference type="InterPro" id="IPR036163">
    <property type="entry name" value="HMA_dom_sf"/>
</dbReference>
<evidence type="ECO:0000313" key="2">
    <source>
        <dbReference type="EMBL" id="MFC4990458.1"/>
    </source>
</evidence>
<protein>
    <submittedName>
        <fullName evidence="2">Heavy-metal-associated domain-containing protein</fullName>
    </submittedName>
</protein>
<dbReference type="AlphaFoldDB" id="A0ABD5QKZ9"/>
<keyword evidence="3" id="KW-1185">Reference proteome</keyword>
<gene>
    <name evidence="2" type="ORF">ACFPFO_22445</name>
</gene>
<comment type="caution">
    <text evidence="2">The sequence shown here is derived from an EMBL/GenBank/DDBJ whole genome shotgun (WGS) entry which is preliminary data.</text>
</comment>
<organism evidence="2 3">
    <name type="scientific">Saliphagus infecundisoli</name>
    <dbReference type="NCBI Taxonomy" id="1849069"/>
    <lineage>
        <taxon>Archaea</taxon>
        <taxon>Methanobacteriati</taxon>
        <taxon>Methanobacteriota</taxon>
        <taxon>Stenosarchaea group</taxon>
        <taxon>Halobacteria</taxon>
        <taxon>Halobacteriales</taxon>
        <taxon>Natrialbaceae</taxon>
        <taxon>Saliphagus</taxon>
    </lineage>
</organism>
<dbReference type="RefSeq" id="WP_224829767.1">
    <property type="nucleotide sequence ID" value="NZ_JAIVEF010000026.1"/>
</dbReference>
<evidence type="ECO:0000259" key="1">
    <source>
        <dbReference type="PROSITE" id="PS50846"/>
    </source>
</evidence>
<dbReference type="SUPFAM" id="SSF55008">
    <property type="entry name" value="HMA, heavy metal-associated domain"/>
    <property type="match status" value="1"/>
</dbReference>
<dbReference type="Pfam" id="PF00403">
    <property type="entry name" value="HMA"/>
    <property type="match status" value="1"/>
</dbReference>
<dbReference type="PROSITE" id="PS50846">
    <property type="entry name" value="HMA_2"/>
    <property type="match status" value="1"/>
</dbReference>
<feature type="domain" description="HMA" evidence="1">
    <location>
        <begin position="3"/>
        <end position="71"/>
    </location>
</feature>
<sequence length="71" mass="7834">MDSIATVPVIDTVFECDNCENTIITVLEGTAGIDGVTIETDNRALAIEYDPETTNDEELHEIVEMWGYAPE</sequence>
<name>A0ABD5QKZ9_9EURY</name>
<evidence type="ECO:0000313" key="3">
    <source>
        <dbReference type="Proteomes" id="UP001595925"/>
    </source>
</evidence>
<accession>A0ABD5QKZ9</accession>
<dbReference type="EMBL" id="JBHSJG010000073">
    <property type="protein sequence ID" value="MFC4990458.1"/>
    <property type="molecule type" value="Genomic_DNA"/>
</dbReference>
<reference evidence="2 3" key="1">
    <citation type="journal article" date="2019" name="Int. J. Syst. Evol. Microbiol.">
        <title>The Global Catalogue of Microorganisms (GCM) 10K type strain sequencing project: providing services to taxonomists for standard genome sequencing and annotation.</title>
        <authorList>
            <consortium name="The Broad Institute Genomics Platform"/>
            <consortium name="The Broad Institute Genome Sequencing Center for Infectious Disease"/>
            <person name="Wu L."/>
            <person name="Ma J."/>
        </authorList>
    </citation>
    <scope>NUCLEOTIDE SEQUENCE [LARGE SCALE GENOMIC DNA]</scope>
    <source>
        <strain evidence="2 3">CGMCC 1.15824</strain>
    </source>
</reference>
<dbReference type="Proteomes" id="UP001595925">
    <property type="component" value="Unassembled WGS sequence"/>
</dbReference>
<dbReference type="InterPro" id="IPR006121">
    <property type="entry name" value="HMA_dom"/>
</dbReference>